<keyword evidence="2" id="KW-1185">Reference proteome</keyword>
<dbReference type="Proteomes" id="UP001159042">
    <property type="component" value="Unassembled WGS sequence"/>
</dbReference>
<feature type="non-terminal residue" evidence="1">
    <location>
        <position position="1"/>
    </location>
</feature>
<dbReference type="SUPFAM" id="SSF54060">
    <property type="entry name" value="His-Me finger endonucleases"/>
    <property type="match status" value="1"/>
</dbReference>
<comment type="caution">
    <text evidence="1">The sequence shown here is derived from an EMBL/GenBank/DDBJ whole genome shotgun (WGS) entry which is preliminary data.</text>
</comment>
<reference evidence="1 2" key="1">
    <citation type="journal article" date="2023" name="Insect Mol. Biol.">
        <title>Genome sequencing provides insights into the evolution of gene families encoding plant cell wall-degrading enzymes in longhorned beetles.</title>
        <authorList>
            <person name="Shin N.R."/>
            <person name="Okamura Y."/>
            <person name="Kirsch R."/>
            <person name="Pauchet Y."/>
        </authorList>
    </citation>
    <scope>NUCLEOTIDE SEQUENCE [LARGE SCALE GENOMIC DNA]</scope>
    <source>
        <strain evidence="1">EAD_L_NR</strain>
    </source>
</reference>
<dbReference type="AlphaFoldDB" id="A0AAV8VMT6"/>
<dbReference type="InterPro" id="IPR038563">
    <property type="entry name" value="Endonuclease_7_sf"/>
</dbReference>
<dbReference type="Pfam" id="PF02945">
    <property type="entry name" value="Endonuclease_7"/>
    <property type="match status" value="1"/>
</dbReference>
<protein>
    <recommendedName>
        <fullName evidence="3">DNA-directed DNA polymerase</fullName>
    </recommendedName>
</protein>
<dbReference type="SUPFAM" id="SSF53098">
    <property type="entry name" value="Ribonuclease H-like"/>
    <property type="match status" value="1"/>
</dbReference>
<proteinExistence type="predicted"/>
<sequence length="605" mass="69518">GEPNLIISTGISETRRDTEMVKWANATTPTAVTTAATTSTTAATTTVTTATVATIAVDNMSRQLLDQFSTSVVEKMEMVKCIQSKKFIWQDVDSCFNGRIRTGIIVNLKFKDPILFFKRALRVFTYKIKEALRKSIVKVNVVFCGIFIKPQTGETRLISHQIGNIKHKKIYCERCLNHFTQPDALEKHMDDCKVLNDAKMVLPKDHEATITFKNFSNKLKVPFVIYADLESILVTHEEPNNENVKTEKYQKHVAFSIAYYLKCAYDETLSKFSRYTGKDCQVWFVKELQQIAYQLNAIFSNPFSMKTLSVDENKEYYSAKTCQICNEPFVDFKDKVRDHCHLTGMFRGAAHFSCNLNYNDSQHVPVIFHNLSGYDSHFIIKTLAKEIKRNISLLPLNKEKYISFSKAIPNTIITFRFLDSFRFMSSITRKGVFPYEYLDSWEKLKETPLPPKECFYSKIKNSEISEENYMHACNEYAELYLTTDVLLLVDVFENFREVCLKTYQLDSLHYYTAPGLAFDALLKITKVKLELLQDIDMILGGISQCSNRYGKANNKYILEKFNSEEPSSYLLYLDINNLYGAAMCQALPIGEFQLINNVDIQADPN</sequence>
<dbReference type="PANTHER" id="PTHR31511">
    <property type="entry name" value="PROTEIN CBG23764"/>
    <property type="match status" value="1"/>
</dbReference>
<organism evidence="1 2">
    <name type="scientific">Exocentrus adspersus</name>
    <dbReference type="NCBI Taxonomy" id="1586481"/>
    <lineage>
        <taxon>Eukaryota</taxon>
        <taxon>Metazoa</taxon>
        <taxon>Ecdysozoa</taxon>
        <taxon>Arthropoda</taxon>
        <taxon>Hexapoda</taxon>
        <taxon>Insecta</taxon>
        <taxon>Pterygota</taxon>
        <taxon>Neoptera</taxon>
        <taxon>Endopterygota</taxon>
        <taxon>Coleoptera</taxon>
        <taxon>Polyphaga</taxon>
        <taxon>Cucujiformia</taxon>
        <taxon>Chrysomeloidea</taxon>
        <taxon>Cerambycidae</taxon>
        <taxon>Lamiinae</taxon>
        <taxon>Acanthocinini</taxon>
        <taxon>Exocentrus</taxon>
    </lineage>
</organism>
<dbReference type="InterPro" id="IPR044925">
    <property type="entry name" value="His-Me_finger_sf"/>
</dbReference>
<dbReference type="Gene3D" id="3.40.1800.10">
    <property type="entry name" value="His-Me finger endonucleases"/>
    <property type="match status" value="1"/>
</dbReference>
<dbReference type="InterPro" id="IPR012337">
    <property type="entry name" value="RNaseH-like_sf"/>
</dbReference>
<evidence type="ECO:0000313" key="2">
    <source>
        <dbReference type="Proteomes" id="UP001159042"/>
    </source>
</evidence>
<dbReference type="EMBL" id="JANEYG010000052">
    <property type="protein sequence ID" value="KAJ8915510.1"/>
    <property type="molecule type" value="Genomic_DNA"/>
</dbReference>
<gene>
    <name evidence="1" type="ORF">NQ315_012391</name>
</gene>
<dbReference type="InterPro" id="IPR004211">
    <property type="entry name" value="Endonuclease_7"/>
</dbReference>
<evidence type="ECO:0000313" key="1">
    <source>
        <dbReference type="EMBL" id="KAJ8915510.1"/>
    </source>
</evidence>
<evidence type="ECO:0008006" key="3">
    <source>
        <dbReference type="Google" id="ProtNLM"/>
    </source>
</evidence>
<dbReference type="PANTHER" id="PTHR31511:SF12">
    <property type="entry name" value="RHO TERMINATION FACTOR N-TERMINAL DOMAIN-CONTAINING PROTEIN"/>
    <property type="match status" value="1"/>
</dbReference>
<name>A0AAV8VMT6_9CUCU</name>
<accession>A0AAV8VMT6</accession>